<dbReference type="KEGG" id="lmat:92511239"/>
<accession>A0A836K897</accession>
<keyword evidence="2" id="KW-1185">Reference proteome</keyword>
<comment type="caution">
    <text evidence="1">The sequence shown here is derived from an EMBL/GenBank/DDBJ whole genome shotgun (WGS) entry which is preliminary data.</text>
</comment>
<protein>
    <submittedName>
        <fullName evidence="1">Uncharacterized protein</fullName>
    </submittedName>
</protein>
<dbReference type="OrthoDB" id="260540at2759"/>
<reference evidence="2" key="1">
    <citation type="journal article" date="2021" name="Microbiol. Resour. Announc.">
        <title>LGAAP: Leishmaniinae Genome Assembly and Annotation Pipeline.</title>
        <authorList>
            <person name="Almutairi H."/>
            <person name="Urbaniak M.D."/>
            <person name="Bates M.D."/>
            <person name="Jariyapan N."/>
            <person name="Kwakye-Nuako G."/>
            <person name="Thomaz-Soccol V."/>
            <person name="Al-Salem W.S."/>
            <person name="Dillon R.J."/>
            <person name="Bates P.A."/>
            <person name="Gatherer D."/>
        </authorList>
    </citation>
    <scope>NUCLEOTIDE SEQUENCE [LARGE SCALE GENOMIC DNA]</scope>
</reference>
<dbReference type="RefSeq" id="XP_067174832.1">
    <property type="nucleotide sequence ID" value="XM_067318727.1"/>
</dbReference>
<dbReference type="AlphaFoldDB" id="A0A836K897"/>
<gene>
    <name evidence="1" type="ORF">LSCM1_01101</name>
</gene>
<evidence type="ECO:0000313" key="1">
    <source>
        <dbReference type="EMBL" id="KAG5466924.1"/>
    </source>
</evidence>
<dbReference type="GeneID" id="92511239"/>
<organism evidence="1 2">
    <name type="scientific">Leishmania martiniquensis</name>
    <dbReference type="NCBI Taxonomy" id="1580590"/>
    <lineage>
        <taxon>Eukaryota</taxon>
        <taxon>Discoba</taxon>
        <taxon>Euglenozoa</taxon>
        <taxon>Kinetoplastea</taxon>
        <taxon>Metakinetoplastina</taxon>
        <taxon>Trypanosomatida</taxon>
        <taxon>Trypanosomatidae</taxon>
        <taxon>Leishmaniinae</taxon>
        <taxon>Leishmania</taxon>
    </lineage>
</organism>
<reference evidence="2" key="2">
    <citation type="journal article" date="2021" name="Sci. Data">
        <title>Chromosome-scale genome sequencing, assembly and annotation of six genomes from subfamily Leishmaniinae.</title>
        <authorList>
            <person name="Almutairi H."/>
            <person name="Urbaniak M.D."/>
            <person name="Bates M.D."/>
            <person name="Jariyapan N."/>
            <person name="Kwakye-Nuako G."/>
            <person name="Thomaz Soccol V."/>
            <person name="Al-Salem W.S."/>
            <person name="Dillon R.J."/>
            <person name="Bates P.A."/>
            <person name="Gatherer D."/>
        </authorList>
    </citation>
    <scope>NUCLEOTIDE SEQUENCE [LARGE SCALE GENOMIC DNA]</scope>
</reference>
<name>A0A836K897_9TRYP</name>
<sequence>MRSNAAKKSFRPPFKHAALPNTAAAAQALAPQLHRIPTFARHAALSFSDDLGAATLSLTSAPLAPDTTAAASKMRWGGDADTPPRDVMAHSLPRVETDAAVAGCAPSRRQLQRLIDARRAELAGTKMWALVADTLHWVTVSQAALQHLAETRAAGRMEQVFSELHIDPSSVLFSVEEGRFSHP</sequence>
<dbReference type="EMBL" id="JAFEUZ010000035">
    <property type="protein sequence ID" value="KAG5466924.1"/>
    <property type="molecule type" value="Genomic_DNA"/>
</dbReference>
<proteinExistence type="predicted"/>
<evidence type="ECO:0000313" key="2">
    <source>
        <dbReference type="Proteomes" id="UP000673552"/>
    </source>
</evidence>
<dbReference type="Proteomes" id="UP000673552">
    <property type="component" value="Unassembled WGS sequence"/>
</dbReference>